<reference evidence="3" key="1">
    <citation type="submission" date="2020-10" db="EMBL/GenBank/DDBJ databases">
        <title>Taxonomic study of unclassified bacteria belonging to the class Ktedonobacteria.</title>
        <authorList>
            <person name="Yabe S."/>
            <person name="Wang C.M."/>
            <person name="Zheng Y."/>
            <person name="Sakai Y."/>
            <person name="Cavaletti L."/>
            <person name="Monciardini P."/>
            <person name="Donadio S."/>
        </authorList>
    </citation>
    <scope>NUCLEOTIDE SEQUENCE</scope>
    <source>
        <strain evidence="3">ID150040</strain>
    </source>
</reference>
<dbReference type="EMBL" id="BNJK01000002">
    <property type="protein sequence ID" value="GHO98207.1"/>
    <property type="molecule type" value="Genomic_DNA"/>
</dbReference>
<dbReference type="NCBIfam" id="TIGR00976">
    <property type="entry name" value="CocE_NonD"/>
    <property type="match status" value="1"/>
</dbReference>
<name>A0A8J3N8F5_9CHLR</name>
<dbReference type="SMART" id="SM00939">
    <property type="entry name" value="PepX_C"/>
    <property type="match status" value="1"/>
</dbReference>
<dbReference type="SUPFAM" id="SSF53474">
    <property type="entry name" value="alpha/beta-Hydrolases"/>
    <property type="match status" value="1"/>
</dbReference>
<accession>A0A8J3N8F5</accession>
<sequence length="574" mass="64600">MEIRIEKNVMVPMRDGIKLATDVYRPAEEGRVPVLLMRLPYSKESQIWSGWFGDVQPYVQAGYAVVIQDVRGRFASEGTFVPYEHEAADSVDTIAWTAAQSWSTGRVGMVGGSYLGAIQWLAAAEQPPALRAIAPAIIGGDPYDQFYQGGALQFGKALNWILSALTFSELPARIRRGEATMQDLEAVVQAITDIDALYQHLPLNDLPLLQKLAPFHFKDLEHPDYDEYWQQKFYKDAYERITIPALNIGGWFDLYLNKTIANYQRMKRRGGSSNARQQQLIIGPWSHMNTSGNFPERDFGPLASVAASGLTQAQIRWFDRWLKESDSSQEKPVKLFVMGINQWREEEDWPLPDTQYRPYYLHSAGRANTANGNGTLSLEQPGEEPEDVYLYDPRYPVPTVGGATLMPGGQANVGPRDQRSVERRDDVLCYTTAPLERLVEVTGPIQLHLSISSSARDTDFTAKLIDVYPDGRSELTSDGILRVRYRESLARPVLMQPGEVYQLCLDLQATSNVFLVGHRIRLEISSSNFPRFDRNTNTGGTIATEGEQNLVQAVNRVYHDSTRPSHLLLPIIER</sequence>
<evidence type="ECO:0000313" key="3">
    <source>
        <dbReference type="EMBL" id="GHO98207.1"/>
    </source>
</evidence>
<dbReference type="Gene3D" id="3.40.50.1820">
    <property type="entry name" value="alpha/beta hydrolase"/>
    <property type="match status" value="1"/>
</dbReference>
<dbReference type="InterPro" id="IPR000383">
    <property type="entry name" value="Xaa-Pro-like_dom"/>
</dbReference>
<dbReference type="InterPro" id="IPR013736">
    <property type="entry name" value="Xaa-Pro_dipept_C"/>
</dbReference>
<dbReference type="Pfam" id="PF02129">
    <property type="entry name" value="Peptidase_S15"/>
    <property type="match status" value="1"/>
</dbReference>
<dbReference type="GO" id="GO:0008239">
    <property type="term" value="F:dipeptidyl-peptidase activity"/>
    <property type="evidence" value="ECO:0007669"/>
    <property type="project" value="InterPro"/>
</dbReference>
<keyword evidence="1" id="KW-0378">Hydrolase</keyword>
<dbReference type="Proteomes" id="UP000597444">
    <property type="component" value="Unassembled WGS sequence"/>
</dbReference>
<dbReference type="PANTHER" id="PTHR43056">
    <property type="entry name" value="PEPTIDASE S9 PROLYL OLIGOPEPTIDASE"/>
    <property type="match status" value="1"/>
</dbReference>
<feature type="domain" description="Xaa-Pro dipeptidyl-peptidase C-terminal" evidence="2">
    <location>
        <begin position="315"/>
        <end position="568"/>
    </location>
</feature>
<gene>
    <name evidence="3" type="ORF">KSF_082550</name>
</gene>
<dbReference type="RefSeq" id="WP_220208969.1">
    <property type="nucleotide sequence ID" value="NZ_BNJK01000002.1"/>
</dbReference>
<dbReference type="InterPro" id="IPR029058">
    <property type="entry name" value="AB_hydrolase_fold"/>
</dbReference>
<comment type="caution">
    <text evidence="3">The sequence shown here is derived from an EMBL/GenBank/DDBJ whole genome shotgun (WGS) entry which is preliminary data.</text>
</comment>
<proteinExistence type="predicted"/>
<dbReference type="InterPro" id="IPR008979">
    <property type="entry name" value="Galactose-bd-like_sf"/>
</dbReference>
<evidence type="ECO:0000256" key="1">
    <source>
        <dbReference type="ARBA" id="ARBA00022801"/>
    </source>
</evidence>
<keyword evidence="4" id="KW-1185">Reference proteome</keyword>
<dbReference type="AlphaFoldDB" id="A0A8J3N8F5"/>
<evidence type="ECO:0000313" key="4">
    <source>
        <dbReference type="Proteomes" id="UP000597444"/>
    </source>
</evidence>
<dbReference type="InterPro" id="IPR005674">
    <property type="entry name" value="CocE/Ser_esterase"/>
</dbReference>
<dbReference type="Gene3D" id="2.60.120.260">
    <property type="entry name" value="Galactose-binding domain-like"/>
    <property type="match status" value="1"/>
</dbReference>
<dbReference type="SUPFAM" id="SSF49785">
    <property type="entry name" value="Galactose-binding domain-like"/>
    <property type="match status" value="1"/>
</dbReference>
<organism evidence="3 4">
    <name type="scientific">Reticulibacter mediterranei</name>
    <dbReference type="NCBI Taxonomy" id="2778369"/>
    <lineage>
        <taxon>Bacteria</taxon>
        <taxon>Bacillati</taxon>
        <taxon>Chloroflexota</taxon>
        <taxon>Ktedonobacteria</taxon>
        <taxon>Ktedonobacterales</taxon>
        <taxon>Reticulibacteraceae</taxon>
        <taxon>Reticulibacter</taxon>
    </lineage>
</organism>
<dbReference type="PANTHER" id="PTHR43056:SF10">
    <property type="entry name" value="COCE_NOND FAMILY, PUTATIVE (AFU_ORTHOLOGUE AFUA_7G00600)-RELATED"/>
    <property type="match status" value="1"/>
</dbReference>
<evidence type="ECO:0000259" key="2">
    <source>
        <dbReference type="SMART" id="SM00939"/>
    </source>
</evidence>
<dbReference type="Gene3D" id="1.10.3020.10">
    <property type="entry name" value="alpha-amino acid ester hydrolase ( Helical cap domain)"/>
    <property type="match status" value="1"/>
</dbReference>
<dbReference type="Pfam" id="PF08530">
    <property type="entry name" value="PepX_C"/>
    <property type="match status" value="1"/>
</dbReference>
<protein>
    <submittedName>
        <fullName evidence="3">X-Pro dipeptidyl-peptidase</fullName>
    </submittedName>
</protein>
<dbReference type="InterPro" id="IPR050585">
    <property type="entry name" value="Xaa-Pro_dipeptidyl-ppase/CocE"/>
</dbReference>